<keyword evidence="2" id="KW-1185">Reference proteome</keyword>
<protein>
    <submittedName>
        <fullName evidence="1">FAD dependent oxidoreductase</fullName>
        <ecNumber evidence="1">5.5.1.19</ecNumber>
    </submittedName>
</protein>
<dbReference type="InterPro" id="IPR036188">
    <property type="entry name" value="FAD/NAD-bd_sf"/>
</dbReference>
<dbReference type="Gene3D" id="3.50.50.60">
    <property type="entry name" value="FAD/NAD(P)-binding domain"/>
    <property type="match status" value="1"/>
</dbReference>
<gene>
    <name evidence="1" type="primary">cruP</name>
    <name evidence="1" type="ORF">GlitD10_0253</name>
</gene>
<dbReference type="GO" id="GO:0016853">
    <property type="term" value="F:isomerase activity"/>
    <property type="evidence" value="ECO:0007669"/>
    <property type="project" value="UniProtKB-KW"/>
</dbReference>
<reference evidence="1 2" key="1">
    <citation type="submission" date="2016-10" db="EMBL/GenBank/DDBJ databases">
        <title>Description of Gloeomargarita lithophora gen. nov., sp. nov., a thylakoid-bearing basal-branching cyanobacterium with intracellular carbonates, and proposal for Gloeomargaritales ord. nov.</title>
        <authorList>
            <person name="Moreira D."/>
            <person name="Tavera R."/>
            <person name="Benzerara K."/>
            <person name="Skouri-Panet F."/>
            <person name="Couradeau E."/>
            <person name="Gerard E."/>
            <person name="Loussert C."/>
            <person name="Novelo E."/>
            <person name="Zivanovic Y."/>
            <person name="Lopez-Garcia P."/>
        </authorList>
    </citation>
    <scope>NUCLEOTIDE SEQUENCE [LARGE SCALE GENOMIC DNA]</scope>
    <source>
        <strain evidence="1 2">D10</strain>
    </source>
</reference>
<dbReference type="SUPFAM" id="SSF51905">
    <property type="entry name" value="FAD/NAD(P)-binding domain"/>
    <property type="match status" value="1"/>
</dbReference>
<dbReference type="OrthoDB" id="418423at2"/>
<dbReference type="EC" id="5.5.1.19" evidence="1"/>
<dbReference type="AlphaFoldDB" id="A0A1J0A9D7"/>
<organism evidence="1 2">
    <name type="scientific">Gloeomargarita lithophora Alchichica-D10</name>
    <dbReference type="NCBI Taxonomy" id="1188229"/>
    <lineage>
        <taxon>Bacteria</taxon>
        <taxon>Bacillati</taxon>
        <taxon>Cyanobacteriota</taxon>
        <taxon>Cyanophyceae</taxon>
        <taxon>Gloeomargaritales</taxon>
        <taxon>Gloeomargaritaceae</taxon>
        <taxon>Gloeomargarita</taxon>
    </lineage>
</organism>
<dbReference type="RefSeq" id="WP_071453279.1">
    <property type="nucleotide sequence ID" value="NZ_CP017675.1"/>
</dbReference>
<evidence type="ECO:0000313" key="2">
    <source>
        <dbReference type="Proteomes" id="UP000180235"/>
    </source>
</evidence>
<dbReference type="PANTHER" id="PTHR32098:SF5">
    <property type="entry name" value="LYCOPENE BETA_EPSILON CYCLASE PROTEIN"/>
    <property type="match status" value="1"/>
</dbReference>
<dbReference type="KEGG" id="glt:GlitD10_0253"/>
<accession>A0A1J0A9D7</accession>
<keyword evidence="1" id="KW-0413">Isomerase</keyword>
<proteinExistence type="predicted"/>
<dbReference type="Proteomes" id="UP000180235">
    <property type="component" value="Chromosome"/>
</dbReference>
<evidence type="ECO:0000313" key="1">
    <source>
        <dbReference type="EMBL" id="APB32554.1"/>
    </source>
</evidence>
<name>A0A1J0A9D7_9CYAN</name>
<dbReference type="PANTHER" id="PTHR32098">
    <property type="entry name" value="LYCOPENE BETA/EPSILON CYCLASE PROTEIN"/>
    <property type="match status" value="1"/>
</dbReference>
<dbReference type="EMBL" id="CP017675">
    <property type="protein sequence ID" value="APB32554.1"/>
    <property type="molecule type" value="Genomic_DNA"/>
</dbReference>
<sequence length="525" mass="59112">MSPLFNLFQTVPDNPWQALQRADRAWSALKQQQEMDSIPVGAAGRGTWTEGHVGAMSVRESTDILGQTDWDVVIAGGTLGIVLGLGLRQKGYRVAVLERGKLQGRRQEWNISRAELHTLLELELLTPTELATTIVTEYNPGRIEFYQGQTWWVKDILNLGVRPDLLLELVKNKFVLQGGYIGEYQPVKSIKIGVDAIEIYAGETTYKSHLFIDIMGHFSPLTKLARKGQVPDGMCLVVGGCAQGFPQREYGDLIVTTTPIINNCQYFWEAFPAQDGRTTYLFTYVDTDPERPSLIELFEAYLEHLPAYQGVDLDELSWQRFLFGFFPSYRRSPLGSYWARILPVGDSSGMQSPLSFGGFGTFLRHLSRLIAGIDSALKADALDQQSLTLLQPYQPNLSVTWLFQQVMRVPVGQDMSPHLVNQVLATAFEVMVQGGDRVFKPFLQDVIQLPGLTQTLMGMMRKNPGLIAQVMGRLGLGSLVDWTGHYGMLMLYTILAQKLPKSLENYWQNRRFEQYYYGSGQDYHG</sequence>
<dbReference type="STRING" id="1188229.GlitD10_0253"/>